<evidence type="ECO:0000256" key="4">
    <source>
        <dbReference type="ARBA" id="ARBA00022659"/>
    </source>
</evidence>
<dbReference type="Pfam" id="PF12032">
    <property type="entry name" value="CLIP"/>
    <property type="match status" value="1"/>
</dbReference>
<evidence type="ECO:0000256" key="3">
    <source>
        <dbReference type="ARBA" id="ARBA00022588"/>
    </source>
</evidence>
<keyword evidence="4" id="KW-0768">Sushi</keyword>
<dbReference type="GO" id="GO:0042381">
    <property type="term" value="P:hemolymph coagulation"/>
    <property type="evidence" value="ECO:0007669"/>
    <property type="project" value="UniProtKB-KW"/>
</dbReference>
<keyword evidence="3" id="KW-0399">Innate immunity</keyword>
<dbReference type="FunFam" id="2.40.10.10:FF:000120">
    <property type="entry name" value="Putative serine protease"/>
    <property type="match status" value="1"/>
</dbReference>
<evidence type="ECO:0000259" key="17">
    <source>
        <dbReference type="PROSITE" id="PS50240"/>
    </source>
</evidence>
<keyword evidence="5 15" id="KW-0645">Protease</keyword>
<dbReference type="AlphaFoldDB" id="A0A182RTT5"/>
<evidence type="ECO:0000256" key="8">
    <source>
        <dbReference type="ARBA" id="ARBA00022820"/>
    </source>
</evidence>
<keyword evidence="2 16" id="KW-0964">Secreted</keyword>
<keyword evidence="8" id="KW-0353">Hemolymph clotting</keyword>
<evidence type="ECO:0000256" key="11">
    <source>
        <dbReference type="ARBA" id="ARBA00023157"/>
    </source>
</evidence>
<dbReference type="InterPro" id="IPR018114">
    <property type="entry name" value="TRYPSIN_HIS"/>
</dbReference>
<evidence type="ECO:0000313" key="19">
    <source>
        <dbReference type="EnsemblMetazoa" id="AFUN009688-PA"/>
    </source>
</evidence>
<dbReference type="InterPro" id="IPR038565">
    <property type="entry name" value="CLIP_sf"/>
</dbReference>
<dbReference type="VEuPathDB" id="VectorBase:AFUN009688"/>
<dbReference type="InterPro" id="IPR051487">
    <property type="entry name" value="Ser/Thr_Proteases_Immune/Dev"/>
</dbReference>
<dbReference type="CDD" id="cd00190">
    <property type="entry name" value="Tryp_SPc"/>
    <property type="match status" value="1"/>
</dbReference>
<evidence type="ECO:0000259" key="18">
    <source>
        <dbReference type="PROSITE" id="PS51888"/>
    </source>
</evidence>
<dbReference type="GO" id="GO:0004252">
    <property type="term" value="F:serine-type endopeptidase activity"/>
    <property type="evidence" value="ECO:0007669"/>
    <property type="project" value="UniProtKB-UniRule"/>
</dbReference>
<evidence type="ECO:0000256" key="5">
    <source>
        <dbReference type="ARBA" id="ARBA00022670"/>
    </source>
</evidence>
<feature type="domain" description="Clip" evidence="18">
    <location>
        <begin position="30"/>
        <end position="83"/>
    </location>
</feature>
<dbReference type="Gene3D" id="2.40.10.10">
    <property type="entry name" value="Trypsin-like serine proteases"/>
    <property type="match status" value="2"/>
</dbReference>
<dbReference type="InterPro" id="IPR001254">
    <property type="entry name" value="Trypsin_dom"/>
</dbReference>
<evidence type="ECO:0000256" key="15">
    <source>
        <dbReference type="RuleBase" id="RU363034"/>
    </source>
</evidence>
<comment type="catalytic activity">
    <reaction evidence="14">
        <text>Selective cleavage of 103-Arg-|-Ser-104 and 124-Ile-|-Ile-125 bonds in Limulus clotting factor B to form activated factor B. Cleavage of -Pro-Arg-|-Xaa- bonds in synthetic substrates.</text>
        <dbReference type="EC" id="3.4.21.84"/>
    </reaction>
</comment>
<reference evidence="19" key="1">
    <citation type="submission" date="2020-05" db="UniProtKB">
        <authorList>
            <consortium name="EnsemblMetazoa"/>
        </authorList>
    </citation>
    <scope>IDENTIFICATION</scope>
    <source>
        <strain evidence="19">FUMOZ</strain>
    </source>
</reference>
<dbReference type="PROSITE" id="PS50240">
    <property type="entry name" value="TRYPSIN_DOM"/>
    <property type="match status" value="1"/>
</dbReference>
<dbReference type="PRINTS" id="PR00722">
    <property type="entry name" value="CHYMOTRYPSIN"/>
</dbReference>
<comment type="domain">
    <text evidence="16">The clip domain consists of 35-55 residues which are 'knitted' together usually by 3 conserved disulfide bonds forming a clip-like compact structure.</text>
</comment>
<dbReference type="PROSITE" id="PS00135">
    <property type="entry name" value="TRYPSIN_SER"/>
    <property type="match status" value="1"/>
</dbReference>
<keyword evidence="10" id="KW-0391">Immunity</keyword>
<keyword evidence="12" id="KW-0325">Glycoprotein</keyword>
<evidence type="ECO:0000256" key="12">
    <source>
        <dbReference type="ARBA" id="ARBA00023180"/>
    </source>
</evidence>
<dbReference type="SMART" id="SM00680">
    <property type="entry name" value="CLIP"/>
    <property type="match status" value="1"/>
</dbReference>
<sequence length="364" mass="39990">MKRSQLQQCLLPLCVLTTVNFAATLEHGQRCVNPVGKPGTCIPFRECPPLLALYSKVFTTPDEGRFLANSRCGEINRRTLVCCATTDPSGQQSTNSDLPVSPQCGIQLSDRIVGGQATELEEFPWSALIQYWLPQGFYQFHCGGALINSRYILTAAHCVQSLPRGWQVHKVRLGEWDLATENDCSQGVCSSSPIDLDVEHSIAHNDYREQDNSHANDIALMRLKQDVPTTRTIRPICLPVMESIRNLNWVGLSSFAVGWGKTETSSASEKKLKVELNVRDLATCSTVYSGIGISLKATHMCAGGVRDKDTCTGDSGGPLMTKVKGAWYLIGIVSFGLNKCGTPGYPGIYTNVAMYMDWIESNMR</sequence>
<dbReference type="InterPro" id="IPR033116">
    <property type="entry name" value="TRYPSIN_SER"/>
</dbReference>
<comment type="subcellular location">
    <subcellularLocation>
        <location evidence="1 16">Secreted</location>
    </subcellularLocation>
</comment>
<keyword evidence="6 16" id="KW-0732">Signal</keyword>
<dbReference type="SUPFAM" id="SSF50494">
    <property type="entry name" value="Trypsin-like serine proteases"/>
    <property type="match status" value="1"/>
</dbReference>
<dbReference type="VEuPathDB" id="VectorBase:AFUN2_002394"/>
<feature type="chain" id="PRO_5023974851" description="CLIP domain-containing serine protease" evidence="16">
    <location>
        <begin position="25"/>
        <end position="364"/>
    </location>
</feature>
<feature type="domain" description="Peptidase S1" evidence="17">
    <location>
        <begin position="112"/>
        <end position="364"/>
    </location>
</feature>
<dbReference type="Pfam" id="PF00089">
    <property type="entry name" value="Trypsin"/>
    <property type="match status" value="1"/>
</dbReference>
<keyword evidence="9 15" id="KW-0720">Serine protease</keyword>
<dbReference type="InterPro" id="IPR022700">
    <property type="entry name" value="CLIP"/>
</dbReference>
<evidence type="ECO:0000256" key="9">
    <source>
        <dbReference type="ARBA" id="ARBA00022825"/>
    </source>
</evidence>
<dbReference type="PANTHER" id="PTHR24256">
    <property type="entry name" value="TRYPTASE-RELATED"/>
    <property type="match status" value="1"/>
</dbReference>
<keyword evidence="7 15" id="KW-0378">Hydrolase</keyword>
<dbReference type="InterPro" id="IPR043504">
    <property type="entry name" value="Peptidase_S1_PA_chymotrypsin"/>
</dbReference>
<comment type="similarity">
    <text evidence="13 16">Belongs to the peptidase S1 family. CLIP subfamily.</text>
</comment>
<dbReference type="InterPro" id="IPR001314">
    <property type="entry name" value="Peptidase_S1A"/>
</dbReference>
<evidence type="ECO:0000256" key="16">
    <source>
        <dbReference type="RuleBase" id="RU366078"/>
    </source>
</evidence>
<evidence type="ECO:0000256" key="6">
    <source>
        <dbReference type="ARBA" id="ARBA00022729"/>
    </source>
</evidence>
<evidence type="ECO:0000256" key="10">
    <source>
        <dbReference type="ARBA" id="ARBA00022859"/>
    </source>
</evidence>
<dbReference type="InterPro" id="IPR009003">
    <property type="entry name" value="Peptidase_S1_PA"/>
</dbReference>
<evidence type="ECO:0000256" key="1">
    <source>
        <dbReference type="ARBA" id="ARBA00004613"/>
    </source>
</evidence>
<dbReference type="GO" id="GO:0005576">
    <property type="term" value="C:extracellular region"/>
    <property type="evidence" value="ECO:0007669"/>
    <property type="project" value="UniProtKB-SubCell"/>
</dbReference>
<name>A0A182RTT5_ANOFN</name>
<dbReference type="PROSITE" id="PS51888">
    <property type="entry name" value="CLIP"/>
    <property type="match status" value="1"/>
</dbReference>
<organism evidence="19">
    <name type="scientific">Anopheles funestus</name>
    <name type="common">African malaria mosquito</name>
    <dbReference type="NCBI Taxonomy" id="62324"/>
    <lineage>
        <taxon>Eukaryota</taxon>
        <taxon>Metazoa</taxon>
        <taxon>Ecdysozoa</taxon>
        <taxon>Arthropoda</taxon>
        <taxon>Hexapoda</taxon>
        <taxon>Insecta</taxon>
        <taxon>Pterygota</taxon>
        <taxon>Neoptera</taxon>
        <taxon>Endopterygota</taxon>
        <taxon>Diptera</taxon>
        <taxon>Nematocera</taxon>
        <taxon>Culicoidea</taxon>
        <taxon>Culicidae</taxon>
        <taxon>Anophelinae</taxon>
        <taxon>Anopheles</taxon>
    </lineage>
</organism>
<dbReference type="PROSITE" id="PS00134">
    <property type="entry name" value="TRYPSIN_HIS"/>
    <property type="match status" value="1"/>
</dbReference>
<dbReference type="EnsemblMetazoa" id="AFUN009688-RA">
    <property type="protein sequence ID" value="AFUN009688-PA"/>
    <property type="gene ID" value="AFUN009688"/>
</dbReference>
<evidence type="ECO:0000256" key="13">
    <source>
        <dbReference type="ARBA" id="ARBA00024195"/>
    </source>
</evidence>
<evidence type="ECO:0000256" key="14">
    <source>
        <dbReference type="ARBA" id="ARBA00052079"/>
    </source>
</evidence>
<dbReference type="GO" id="GO:0006508">
    <property type="term" value="P:proteolysis"/>
    <property type="evidence" value="ECO:0007669"/>
    <property type="project" value="UniProtKB-KW"/>
</dbReference>
<accession>A0A182RTT5</accession>
<protein>
    <recommendedName>
        <fullName evidence="16">CLIP domain-containing serine protease</fullName>
        <ecNumber evidence="15">3.4.21.-</ecNumber>
    </recommendedName>
</protein>
<dbReference type="STRING" id="62324.A0A182RTT5"/>
<dbReference type="EC" id="3.4.21.-" evidence="15"/>
<dbReference type="Gene3D" id="3.30.1640.30">
    <property type="match status" value="1"/>
</dbReference>
<feature type="signal peptide" evidence="16">
    <location>
        <begin position="1"/>
        <end position="24"/>
    </location>
</feature>
<dbReference type="SMART" id="SM00020">
    <property type="entry name" value="Tryp_SPc"/>
    <property type="match status" value="1"/>
</dbReference>
<evidence type="ECO:0000256" key="2">
    <source>
        <dbReference type="ARBA" id="ARBA00022525"/>
    </source>
</evidence>
<keyword evidence="11" id="KW-1015">Disulfide bond</keyword>
<evidence type="ECO:0000256" key="7">
    <source>
        <dbReference type="ARBA" id="ARBA00022801"/>
    </source>
</evidence>
<proteinExistence type="inferred from homology"/>